<evidence type="ECO:0000313" key="2">
    <source>
        <dbReference type="EMBL" id="KAK9078675.1"/>
    </source>
</evidence>
<evidence type="ECO:0000256" key="1">
    <source>
        <dbReference type="SAM" id="SignalP"/>
    </source>
</evidence>
<protein>
    <submittedName>
        <fullName evidence="2">Uncharacterized protein</fullName>
    </submittedName>
</protein>
<sequence>MAKLSSWSFVTLINIVCATLGEAEWGAVAVAASTASPVRHQAKLQRNLMYLAAIADSQPQAPSLHPQYHQGGMMQQPGGHYMQQQISPQSLMAARSSSMMYSQHPYPSLQHQQQTMHGPLGVSSSSGASGLHMLNTSNNNVVASGMNLGGGFPEFGRKQDVGVSGGSSGGDGDGGETLYLKSPEKGSCSEYGLSLGTLKVELFSILLLQEDIDMKISELAPPSSASNYDIYPRTKEMTHYH</sequence>
<name>A0AAP0HDG9_9ASTR</name>
<dbReference type="EMBL" id="JBCNJP010000006">
    <property type="protein sequence ID" value="KAK9078675.1"/>
    <property type="molecule type" value="Genomic_DNA"/>
</dbReference>
<dbReference type="Proteomes" id="UP001408789">
    <property type="component" value="Unassembled WGS sequence"/>
</dbReference>
<reference evidence="2 3" key="1">
    <citation type="submission" date="2024-04" db="EMBL/GenBank/DDBJ databases">
        <title>The reference genome of an endangered Asteraceae, Deinandra increscens subsp. villosa, native to the Central Coast of California.</title>
        <authorList>
            <person name="Guilliams M."/>
            <person name="Hasenstab-Lehman K."/>
            <person name="Meyer R."/>
            <person name="Mcevoy S."/>
        </authorList>
    </citation>
    <scope>NUCLEOTIDE SEQUENCE [LARGE SCALE GENOMIC DNA]</scope>
    <source>
        <tissue evidence="2">Leaf</tissue>
    </source>
</reference>
<evidence type="ECO:0000313" key="3">
    <source>
        <dbReference type="Proteomes" id="UP001408789"/>
    </source>
</evidence>
<keyword evidence="3" id="KW-1185">Reference proteome</keyword>
<feature type="chain" id="PRO_5042972768" evidence="1">
    <location>
        <begin position="24"/>
        <end position="241"/>
    </location>
</feature>
<accession>A0AAP0HDG9</accession>
<proteinExistence type="predicted"/>
<keyword evidence="1" id="KW-0732">Signal</keyword>
<organism evidence="2 3">
    <name type="scientific">Deinandra increscens subsp. villosa</name>
    <dbReference type="NCBI Taxonomy" id="3103831"/>
    <lineage>
        <taxon>Eukaryota</taxon>
        <taxon>Viridiplantae</taxon>
        <taxon>Streptophyta</taxon>
        <taxon>Embryophyta</taxon>
        <taxon>Tracheophyta</taxon>
        <taxon>Spermatophyta</taxon>
        <taxon>Magnoliopsida</taxon>
        <taxon>eudicotyledons</taxon>
        <taxon>Gunneridae</taxon>
        <taxon>Pentapetalae</taxon>
        <taxon>asterids</taxon>
        <taxon>campanulids</taxon>
        <taxon>Asterales</taxon>
        <taxon>Asteraceae</taxon>
        <taxon>Asteroideae</taxon>
        <taxon>Heliantheae alliance</taxon>
        <taxon>Madieae</taxon>
        <taxon>Madiinae</taxon>
        <taxon>Deinandra</taxon>
    </lineage>
</organism>
<feature type="signal peptide" evidence="1">
    <location>
        <begin position="1"/>
        <end position="23"/>
    </location>
</feature>
<dbReference type="AlphaFoldDB" id="A0AAP0HDG9"/>
<gene>
    <name evidence="2" type="ORF">SSX86_002732</name>
</gene>
<comment type="caution">
    <text evidence="2">The sequence shown here is derived from an EMBL/GenBank/DDBJ whole genome shotgun (WGS) entry which is preliminary data.</text>
</comment>